<dbReference type="PANTHER" id="PTHR24276:SF91">
    <property type="entry name" value="AT26814P-RELATED"/>
    <property type="match status" value="1"/>
</dbReference>
<evidence type="ECO:0000313" key="5">
    <source>
        <dbReference type="Proteomes" id="UP001147746"/>
    </source>
</evidence>
<feature type="domain" description="Peptidase S1" evidence="3">
    <location>
        <begin position="30"/>
        <end position="247"/>
    </location>
</feature>
<dbReference type="PANTHER" id="PTHR24276">
    <property type="entry name" value="POLYSERASE-RELATED"/>
    <property type="match status" value="1"/>
</dbReference>
<dbReference type="AlphaFoldDB" id="A0A9W9PSX3"/>
<dbReference type="EMBL" id="JAPZBO010000008">
    <property type="protein sequence ID" value="KAJ5308413.1"/>
    <property type="molecule type" value="Genomic_DNA"/>
</dbReference>
<evidence type="ECO:0000259" key="3">
    <source>
        <dbReference type="PROSITE" id="PS50240"/>
    </source>
</evidence>
<organism evidence="4 5">
    <name type="scientific">Penicillium atrosanguineum</name>
    <dbReference type="NCBI Taxonomy" id="1132637"/>
    <lineage>
        <taxon>Eukaryota</taxon>
        <taxon>Fungi</taxon>
        <taxon>Dikarya</taxon>
        <taxon>Ascomycota</taxon>
        <taxon>Pezizomycotina</taxon>
        <taxon>Eurotiomycetes</taxon>
        <taxon>Eurotiomycetidae</taxon>
        <taxon>Eurotiales</taxon>
        <taxon>Aspergillaceae</taxon>
        <taxon>Penicillium</taxon>
    </lineage>
</organism>
<dbReference type="GO" id="GO:0006508">
    <property type="term" value="P:proteolysis"/>
    <property type="evidence" value="ECO:0007669"/>
    <property type="project" value="UniProtKB-KW"/>
</dbReference>
<sequence>MFLSLNSVNIRANNIFALAGVAFSTLAGAIVDGTDATSLEYPSAATLFRSGAFSCGGAVVGERTVLTAAQCIDGNELRPQDYTVRVGSADRSTGGSLVQVSRIVKHGSYGSSTLNYDFAILYLAQDILGTPDVTAVLLPETDAGSASDFPVKVAGWGRLGAALERSTCSAQWKSTMSAQVMCFQPDELIEPGTSACNGDTGGPIVDEFGGTVYGIVSRVSQDCTATPRANIGANVYAVKSWIKANMA</sequence>
<dbReference type="PRINTS" id="PR00722">
    <property type="entry name" value="CHYMOTRYPSIN"/>
</dbReference>
<comment type="caution">
    <text evidence="4">The sequence shown here is derived from an EMBL/GenBank/DDBJ whole genome shotgun (WGS) entry which is preliminary data.</text>
</comment>
<gene>
    <name evidence="4" type="ORF">N7476_009069</name>
</gene>
<dbReference type="Pfam" id="PF00089">
    <property type="entry name" value="Trypsin"/>
    <property type="match status" value="1"/>
</dbReference>
<dbReference type="InterPro" id="IPR009003">
    <property type="entry name" value="Peptidase_S1_PA"/>
</dbReference>
<name>A0A9W9PSX3_9EURO</name>
<keyword evidence="4" id="KW-0378">Hydrolase</keyword>
<keyword evidence="2" id="KW-1015">Disulfide bond</keyword>
<dbReference type="SMART" id="SM00020">
    <property type="entry name" value="Tryp_SPc"/>
    <property type="match status" value="1"/>
</dbReference>
<dbReference type="Proteomes" id="UP001147746">
    <property type="component" value="Unassembled WGS sequence"/>
</dbReference>
<proteinExistence type="inferred from homology"/>
<keyword evidence="5" id="KW-1185">Reference proteome</keyword>
<dbReference type="Gene3D" id="2.40.10.10">
    <property type="entry name" value="Trypsin-like serine proteases"/>
    <property type="match status" value="1"/>
</dbReference>
<dbReference type="PROSITE" id="PS50240">
    <property type="entry name" value="TRYPSIN_DOM"/>
    <property type="match status" value="1"/>
</dbReference>
<accession>A0A9W9PSX3</accession>
<reference evidence="4" key="2">
    <citation type="journal article" date="2023" name="IMA Fungus">
        <title>Comparative genomic study of the Penicillium genus elucidates a diverse pangenome and 15 lateral gene transfer events.</title>
        <authorList>
            <person name="Petersen C."/>
            <person name="Sorensen T."/>
            <person name="Nielsen M.R."/>
            <person name="Sondergaard T.E."/>
            <person name="Sorensen J.L."/>
            <person name="Fitzpatrick D.A."/>
            <person name="Frisvad J.C."/>
            <person name="Nielsen K.L."/>
        </authorList>
    </citation>
    <scope>NUCLEOTIDE SEQUENCE</scope>
    <source>
        <strain evidence="4">IBT 21472</strain>
    </source>
</reference>
<evidence type="ECO:0000256" key="1">
    <source>
        <dbReference type="ARBA" id="ARBA00007664"/>
    </source>
</evidence>
<dbReference type="CDD" id="cd00190">
    <property type="entry name" value="Tryp_SPc"/>
    <property type="match status" value="1"/>
</dbReference>
<evidence type="ECO:0000313" key="4">
    <source>
        <dbReference type="EMBL" id="KAJ5308413.1"/>
    </source>
</evidence>
<dbReference type="InterPro" id="IPR001254">
    <property type="entry name" value="Trypsin_dom"/>
</dbReference>
<dbReference type="GO" id="GO:0004252">
    <property type="term" value="F:serine-type endopeptidase activity"/>
    <property type="evidence" value="ECO:0007669"/>
    <property type="project" value="InterPro"/>
</dbReference>
<reference evidence="4" key="1">
    <citation type="submission" date="2022-12" db="EMBL/GenBank/DDBJ databases">
        <authorList>
            <person name="Petersen C."/>
        </authorList>
    </citation>
    <scope>NUCLEOTIDE SEQUENCE</scope>
    <source>
        <strain evidence="4">IBT 21472</strain>
    </source>
</reference>
<keyword evidence="4" id="KW-0645">Protease</keyword>
<protein>
    <submittedName>
        <fullName evidence="4">Trypsin-like protease-like protein 1</fullName>
    </submittedName>
</protein>
<dbReference type="SUPFAM" id="SSF50494">
    <property type="entry name" value="Trypsin-like serine proteases"/>
    <property type="match status" value="1"/>
</dbReference>
<dbReference type="InterPro" id="IPR050430">
    <property type="entry name" value="Peptidase_S1"/>
</dbReference>
<dbReference type="InterPro" id="IPR043504">
    <property type="entry name" value="Peptidase_S1_PA_chymotrypsin"/>
</dbReference>
<evidence type="ECO:0000256" key="2">
    <source>
        <dbReference type="ARBA" id="ARBA00023157"/>
    </source>
</evidence>
<comment type="similarity">
    <text evidence="1">Belongs to the peptidase S1 family.</text>
</comment>
<dbReference type="InterPro" id="IPR001314">
    <property type="entry name" value="Peptidase_S1A"/>
</dbReference>